<feature type="transmembrane region" description="Helical" evidence="8">
    <location>
        <begin position="174"/>
        <end position="192"/>
    </location>
</feature>
<evidence type="ECO:0000256" key="4">
    <source>
        <dbReference type="ARBA" id="ARBA00022692"/>
    </source>
</evidence>
<feature type="transmembrane region" description="Helical" evidence="8">
    <location>
        <begin position="97"/>
        <end position="118"/>
    </location>
</feature>
<dbReference type="Proteomes" id="UP000256805">
    <property type="component" value="Unassembled WGS sequence"/>
</dbReference>
<evidence type="ECO:0000256" key="1">
    <source>
        <dbReference type="ARBA" id="ARBA00004141"/>
    </source>
</evidence>
<evidence type="ECO:0000256" key="3">
    <source>
        <dbReference type="ARBA" id="ARBA00022448"/>
    </source>
</evidence>
<evidence type="ECO:0000259" key="10">
    <source>
        <dbReference type="Pfam" id="PF16916"/>
    </source>
</evidence>
<dbReference type="PANTHER" id="PTHR43840:SF15">
    <property type="entry name" value="MITOCHONDRIAL METAL TRANSPORTER 1-RELATED"/>
    <property type="match status" value="1"/>
</dbReference>
<dbReference type="SUPFAM" id="SSF160240">
    <property type="entry name" value="Cation efflux protein cytoplasmic domain-like"/>
    <property type="match status" value="1"/>
</dbReference>
<evidence type="ECO:0000256" key="5">
    <source>
        <dbReference type="ARBA" id="ARBA00022989"/>
    </source>
</evidence>
<dbReference type="PANTHER" id="PTHR43840">
    <property type="entry name" value="MITOCHONDRIAL METAL TRANSPORTER 1-RELATED"/>
    <property type="match status" value="1"/>
</dbReference>
<evidence type="ECO:0000256" key="7">
    <source>
        <dbReference type="SAM" id="MobiDB-lite"/>
    </source>
</evidence>
<dbReference type="AlphaFoldDB" id="A0A375JEX8"/>
<accession>A0A375JEX8</accession>
<dbReference type="Pfam" id="PF16916">
    <property type="entry name" value="ZT_dimer"/>
    <property type="match status" value="1"/>
</dbReference>
<organism evidence="11 12">
    <name type="scientific">Cupriavidus taiwanensis</name>
    <dbReference type="NCBI Taxonomy" id="164546"/>
    <lineage>
        <taxon>Bacteria</taxon>
        <taxon>Pseudomonadati</taxon>
        <taxon>Pseudomonadota</taxon>
        <taxon>Betaproteobacteria</taxon>
        <taxon>Burkholderiales</taxon>
        <taxon>Burkholderiaceae</taxon>
        <taxon>Cupriavidus</taxon>
    </lineage>
</organism>
<evidence type="ECO:0000256" key="2">
    <source>
        <dbReference type="ARBA" id="ARBA00008114"/>
    </source>
</evidence>
<evidence type="ECO:0000256" key="6">
    <source>
        <dbReference type="ARBA" id="ARBA00023136"/>
    </source>
</evidence>
<comment type="similarity">
    <text evidence="2">Belongs to the cation diffusion facilitator (CDF) transporter (TC 2.A.4) family.</text>
</comment>
<feature type="domain" description="Cation efflux protein transmembrane" evidence="9">
    <location>
        <begin position="30"/>
        <end position="223"/>
    </location>
</feature>
<keyword evidence="5 8" id="KW-1133">Transmembrane helix</keyword>
<dbReference type="InterPro" id="IPR002524">
    <property type="entry name" value="Cation_efflux"/>
</dbReference>
<dbReference type="InterPro" id="IPR027470">
    <property type="entry name" value="Cation_efflux_CTD"/>
</dbReference>
<dbReference type="Gene3D" id="3.30.70.1350">
    <property type="entry name" value="Cation efflux protein, cytoplasmic domain"/>
    <property type="match status" value="1"/>
</dbReference>
<gene>
    <name evidence="11" type="ORF">CBM2634_U210004</name>
</gene>
<dbReference type="SUPFAM" id="SSF161111">
    <property type="entry name" value="Cation efflux protein transmembrane domain-like"/>
    <property type="match status" value="1"/>
</dbReference>
<evidence type="ECO:0000313" key="12">
    <source>
        <dbReference type="Proteomes" id="UP000256805"/>
    </source>
</evidence>
<evidence type="ECO:0000313" key="11">
    <source>
        <dbReference type="EMBL" id="SPS02690.1"/>
    </source>
</evidence>
<dbReference type="RefSeq" id="WP_258874820.1">
    <property type="nucleotide sequence ID" value="NZ_OVTA01000085.1"/>
</dbReference>
<keyword evidence="3" id="KW-0813">Transport</keyword>
<feature type="compositionally biased region" description="Polar residues" evidence="7">
    <location>
        <begin position="324"/>
        <end position="337"/>
    </location>
</feature>
<dbReference type="NCBIfam" id="TIGR01297">
    <property type="entry name" value="CDF"/>
    <property type="match status" value="1"/>
</dbReference>
<dbReference type="Pfam" id="PF01545">
    <property type="entry name" value="Cation_efflux"/>
    <property type="match status" value="1"/>
</dbReference>
<keyword evidence="4 8" id="KW-0812">Transmembrane</keyword>
<protein>
    <submittedName>
        <fullName evidence="11">Cation efflux protein</fullName>
    </submittedName>
</protein>
<name>A0A375JEX8_9BURK</name>
<dbReference type="InterPro" id="IPR050291">
    <property type="entry name" value="CDF_Transporter"/>
</dbReference>
<dbReference type="Gene3D" id="1.20.1510.10">
    <property type="entry name" value="Cation efflux protein transmembrane domain"/>
    <property type="match status" value="1"/>
</dbReference>
<keyword evidence="6 8" id="KW-0472">Membrane</keyword>
<dbReference type="InterPro" id="IPR058533">
    <property type="entry name" value="Cation_efflux_TM"/>
</dbReference>
<dbReference type="GO" id="GO:0016020">
    <property type="term" value="C:membrane"/>
    <property type="evidence" value="ECO:0007669"/>
    <property type="project" value="UniProtKB-SubCell"/>
</dbReference>
<feature type="domain" description="Cation efflux protein cytoplasmic" evidence="10">
    <location>
        <begin position="228"/>
        <end position="303"/>
    </location>
</feature>
<reference evidence="11 12" key="1">
    <citation type="submission" date="2018-01" db="EMBL/GenBank/DDBJ databases">
        <authorList>
            <person name="Gaut B.S."/>
            <person name="Morton B.R."/>
            <person name="Clegg M.T."/>
            <person name="Duvall M.R."/>
        </authorList>
    </citation>
    <scope>NUCLEOTIDE SEQUENCE [LARGE SCALE GENOMIC DNA]</scope>
    <source>
        <strain evidence="11">Cupriavidus taiwanensis cmp 52</strain>
    </source>
</reference>
<evidence type="ECO:0000259" key="9">
    <source>
        <dbReference type="Pfam" id="PF01545"/>
    </source>
</evidence>
<feature type="transmembrane region" description="Helical" evidence="8">
    <location>
        <begin position="133"/>
        <end position="153"/>
    </location>
</feature>
<sequence>MQIRPQLPKNDARCPADAQALHSAGRRSTLVSVAVNVGLTAVQAVAGVISGSQALLADAAHSLSDLLSDFVVLAAGWQSRKNPDADYQYGHLRFETAASLALGMLLLMVGAGMLWAALGKLQHPAGAQPVQPVALWVALAALVSKELLFRYMLAVARRVRSSMLVANAWHARSDAASSLVVALGIGGNLLGYHVLDPLAAIVVGLMVARMGLRFGWDALNDLMDRAADAETIAAIRATMLATPGVLGLHDLRTRKMGDQVLVDVHLEIDATLSVAQGHAIAVEARRRTLEHHHVLNVMTHVDPVYVSKTITTNRVGRTKDAIPTTDNSPSTAASTVTERLGGELH</sequence>
<dbReference type="GO" id="GO:0008324">
    <property type="term" value="F:monoatomic cation transmembrane transporter activity"/>
    <property type="evidence" value="ECO:0007669"/>
    <property type="project" value="InterPro"/>
</dbReference>
<feature type="region of interest" description="Disordered" evidence="7">
    <location>
        <begin position="318"/>
        <end position="345"/>
    </location>
</feature>
<dbReference type="InterPro" id="IPR036837">
    <property type="entry name" value="Cation_efflux_CTD_sf"/>
</dbReference>
<evidence type="ECO:0000256" key="8">
    <source>
        <dbReference type="SAM" id="Phobius"/>
    </source>
</evidence>
<dbReference type="InterPro" id="IPR027469">
    <property type="entry name" value="Cation_efflux_TMD_sf"/>
</dbReference>
<dbReference type="FunFam" id="1.20.1510.10:FF:000006">
    <property type="entry name" value="Divalent cation efflux transporter"/>
    <property type="match status" value="1"/>
</dbReference>
<dbReference type="EMBL" id="OVTA01000085">
    <property type="protein sequence ID" value="SPS02690.1"/>
    <property type="molecule type" value="Genomic_DNA"/>
</dbReference>
<proteinExistence type="inferred from homology"/>
<comment type="subcellular location">
    <subcellularLocation>
        <location evidence="1">Membrane</location>
        <topology evidence="1">Multi-pass membrane protein</topology>
    </subcellularLocation>
</comment>